<evidence type="ECO:0000313" key="2">
    <source>
        <dbReference type="Proteomes" id="UP001597109"/>
    </source>
</evidence>
<organism evidence="1 2">
    <name type="scientific">Metaplanococcus flavidus</name>
    <dbReference type="NCBI Taxonomy" id="569883"/>
    <lineage>
        <taxon>Bacteria</taxon>
        <taxon>Bacillati</taxon>
        <taxon>Bacillota</taxon>
        <taxon>Bacilli</taxon>
        <taxon>Bacillales</taxon>
        <taxon>Caryophanaceae</taxon>
        <taxon>Metaplanococcus</taxon>
    </lineage>
</organism>
<proteinExistence type="predicted"/>
<keyword evidence="2" id="KW-1185">Reference proteome</keyword>
<evidence type="ECO:0000313" key="1">
    <source>
        <dbReference type="EMBL" id="MFD1029943.1"/>
    </source>
</evidence>
<dbReference type="EMBL" id="JBHTKI010000002">
    <property type="protein sequence ID" value="MFD1029943.1"/>
    <property type="molecule type" value="Genomic_DNA"/>
</dbReference>
<accession>A0ABW3L855</accession>
<gene>
    <name evidence="1" type="ORF">ACFQ1X_00630</name>
</gene>
<reference evidence="2" key="1">
    <citation type="journal article" date="2019" name="Int. J. Syst. Evol. Microbiol.">
        <title>The Global Catalogue of Microorganisms (GCM) 10K type strain sequencing project: providing services to taxonomists for standard genome sequencing and annotation.</title>
        <authorList>
            <consortium name="The Broad Institute Genomics Platform"/>
            <consortium name="The Broad Institute Genome Sequencing Center for Infectious Disease"/>
            <person name="Wu L."/>
            <person name="Ma J."/>
        </authorList>
    </citation>
    <scope>NUCLEOTIDE SEQUENCE [LARGE SCALE GENOMIC DNA]</scope>
    <source>
        <strain evidence="2">CCUG 56756</strain>
    </source>
</reference>
<protein>
    <submittedName>
        <fullName evidence="1">Uncharacterized protein</fullName>
    </submittedName>
</protein>
<name>A0ABW3L855_9BACL</name>
<sequence>MEELELFQVKVRNDAHGFMNMKEAMTTRFPDLMKEIMLASGAPNEAVATSIFMRRFGFFVTAQLYLVVHGKMWDGTLDEVYLENTDGTISFTIHERFIRDRQDGDLEAVLKNYALPAVEAFRQAGHVSKIILWENLWGYIIWMYGMQASEQAQKDTESLLVDEFWQPEMRKSYFLQFLKGRSFEEAKADYKRVTCCLYKELPETDKCPYCPLAK</sequence>
<dbReference type="RefSeq" id="WP_144840624.1">
    <property type="nucleotide sequence ID" value="NZ_JBHTKI010000002.1"/>
</dbReference>
<comment type="caution">
    <text evidence="1">The sequence shown here is derived from an EMBL/GenBank/DDBJ whole genome shotgun (WGS) entry which is preliminary data.</text>
</comment>
<dbReference type="Proteomes" id="UP001597109">
    <property type="component" value="Unassembled WGS sequence"/>
</dbReference>